<organism evidence="1 2">
    <name type="scientific">Microbacterium galbinum</name>
    <dbReference type="NCBI Taxonomy" id="2851646"/>
    <lineage>
        <taxon>Bacteria</taxon>
        <taxon>Bacillati</taxon>
        <taxon>Actinomycetota</taxon>
        <taxon>Actinomycetes</taxon>
        <taxon>Micrococcales</taxon>
        <taxon>Microbacteriaceae</taxon>
        <taxon>Microbacterium</taxon>
    </lineage>
</organism>
<gene>
    <name evidence="1" type="ORF">KV396_05125</name>
</gene>
<dbReference type="RefSeq" id="WP_247957066.1">
    <property type="nucleotide sequence ID" value="NZ_CP078077.1"/>
</dbReference>
<evidence type="ECO:0000313" key="2">
    <source>
        <dbReference type="Proteomes" id="UP000831963"/>
    </source>
</evidence>
<dbReference type="Proteomes" id="UP000831963">
    <property type="component" value="Chromosome"/>
</dbReference>
<dbReference type="EMBL" id="CP078077">
    <property type="protein sequence ID" value="UPL13896.1"/>
    <property type="molecule type" value="Genomic_DNA"/>
</dbReference>
<reference evidence="1 2" key="1">
    <citation type="submission" date="2021-06" db="EMBL/GenBank/DDBJ databases">
        <title>Genome-based taxonomic framework of Microbacterium strains isolated from marine environment, the description of four new species and reclassification of four preexisting species.</title>
        <authorList>
            <person name="Lee S.D."/>
            <person name="Kim S.-M."/>
            <person name="Byeon Y.-S."/>
            <person name="Yang H.L."/>
            <person name="Kim I.S."/>
        </authorList>
    </citation>
    <scope>NUCLEOTIDE SEQUENCE [LARGE SCALE GENOMIC DNA]</scope>
    <source>
        <strain evidence="1 2">SSW1-36</strain>
    </source>
</reference>
<keyword evidence="2" id="KW-1185">Reference proteome</keyword>
<proteinExistence type="predicted"/>
<protein>
    <submittedName>
        <fullName evidence="1">Uncharacterized protein</fullName>
    </submittedName>
</protein>
<name>A0ABY4IPS3_9MICO</name>
<sequence length="139" mass="15253">MSTPVQSSTLQETKTKKKKRKGRWQAVLLAGLMIAGSVAVPQAADAAWGHKSCPGSRVCIVAMNTTRPVLTIATRGKYEIAHKYTVRTAGGKLLCSGRTATYWEKYPRCNLKGYIGRVRVTVAQGWHPNFSVTIEDDES</sequence>
<evidence type="ECO:0000313" key="1">
    <source>
        <dbReference type="EMBL" id="UPL13896.1"/>
    </source>
</evidence>
<accession>A0ABY4IPS3</accession>